<keyword evidence="4 23" id="KW-0813">Transport</keyword>
<keyword evidence="26" id="KW-1185">Reference proteome</keyword>
<evidence type="ECO:0000256" key="2">
    <source>
        <dbReference type="ARBA" id="ARBA00004345"/>
    </source>
</evidence>
<dbReference type="FunFam" id="1.20.5.780:FF:000002">
    <property type="entry name" value="FXYD domain-containing ion transport regulator"/>
    <property type="match status" value="1"/>
</dbReference>
<evidence type="ECO:0000256" key="16">
    <source>
        <dbReference type="ARBA" id="ARBA00023139"/>
    </source>
</evidence>
<keyword evidence="13" id="KW-0915">Sodium</keyword>
<feature type="region of interest" description="Disordered" evidence="24">
    <location>
        <begin position="202"/>
        <end position="228"/>
    </location>
</feature>
<dbReference type="AlphaFoldDB" id="A0A8D0C6F8"/>
<evidence type="ECO:0000256" key="24">
    <source>
        <dbReference type="SAM" id="MobiDB-lite"/>
    </source>
</evidence>
<keyword evidence="8" id="KW-0740">Sodium/potassium transport</keyword>
<dbReference type="InterPro" id="IPR000272">
    <property type="entry name" value="Ion-transport_regulator_FXYD"/>
</dbReference>
<name>A0A8D0C6F8_SALMN</name>
<evidence type="ECO:0000256" key="5">
    <source>
        <dbReference type="ARBA" id="ARBA00022475"/>
    </source>
</evidence>
<evidence type="ECO:0000256" key="9">
    <source>
        <dbReference type="ARBA" id="ARBA00022692"/>
    </source>
</evidence>
<comment type="function">
    <text evidence="22">Associates with and regulates the activity of the sodium/potassium-transporting ATPase (NKA) which transports Na(+) out of the cell and K(+) into the cell. Inhibits NKA activity in its unphosphorylated state and stimulates activity when phosphorylated. Reduces glutathionylation of the NKA beta-1 subunit ATP1B1, thus reversing glutathionylation-mediated inhibition of ATP1B1. Contributes to female sexual development by maintaining the excitability of neurons which secrete gonadotropin-releasing hormone.</text>
</comment>
<keyword evidence="11" id="KW-0630">Potassium</keyword>
<dbReference type="GO" id="GO:0043269">
    <property type="term" value="P:regulation of monoatomic ion transport"/>
    <property type="evidence" value="ECO:0007669"/>
    <property type="project" value="InterPro"/>
</dbReference>
<dbReference type="InterPro" id="IPR047297">
    <property type="entry name" value="FXYD_motif"/>
</dbReference>
<protein>
    <recommendedName>
        <fullName evidence="23">FXYD domain-containing ion transport regulator</fullName>
    </recommendedName>
</protein>
<dbReference type="Ensembl" id="ENSSMRT00000017374.1">
    <property type="protein sequence ID" value="ENSSMRP00000014908.1"/>
    <property type="gene ID" value="ENSSMRG00000011611.1"/>
</dbReference>
<feature type="region of interest" description="Disordered" evidence="24">
    <location>
        <begin position="1"/>
        <end position="26"/>
    </location>
</feature>
<keyword evidence="16" id="KW-0564">Palmitate</keyword>
<evidence type="ECO:0000256" key="8">
    <source>
        <dbReference type="ARBA" id="ARBA00022607"/>
    </source>
</evidence>
<reference evidence="25" key="2">
    <citation type="submission" date="2025-09" db="UniProtKB">
        <authorList>
            <consortium name="Ensembl"/>
        </authorList>
    </citation>
    <scope>IDENTIFICATION</scope>
</reference>
<dbReference type="GO" id="GO:0016324">
    <property type="term" value="C:apical plasma membrane"/>
    <property type="evidence" value="ECO:0007669"/>
    <property type="project" value="UniProtKB-SubCell"/>
</dbReference>
<dbReference type="GO" id="GO:0005901">
    <property type="term" value="C:caveola"/>
    <property type="evidence" value="ECO:0007669"/>
    <property type="project" value="UniProtKB-SubCell"/>
</dbReference>
<keyword evidence="19" id="KW-0449">Lipoprotein</keyword>
<feature type="compositionally biased region" description="Basic residues" evidence="24">
    <location>
        <begin position="219"/>
        <end position="228"/>
    </location>
</feature>
<evidence type="ECO:0000256" key="11">
    <source>
        <dbReference type="ARBA" id="ARBA00022958"/>
    </source>
</evidence>
<accession>A0A8D0C6F8</accession>
<dbReference type="Pfam" id="PF02038">
    <property type="entry name" value="ATP1G1_PLM_MAT8"/>
    <property type="match status" value="1"/>
</dbReference>
<dbReference type="GO" id="GO:0017080">
    <property type="term" value="F:sodium channel regulator activity"/>
    <property type="evidence" value="ECO:0007669"/>
    <property type="project" value="TreeGrafter"/>
</dbReference>
<dbReference type="PANTHER" id="PTHR14132:SF12">
    <property type="entry name" value="PHOSPHOLEMMAN"/>
    <property type="match status" value="1"/>
</dbReference>
<evidence type="ECO:0000256" key="7">
    <source>
        <dbReference type="ARBA" id="ARBA00022553"/>
    </source>
</evidence>
<evidence type="ECO:0000256" key="18">
    <source>
        <dbReference type="ARBA" id="ARBA00023206"/>
    </source>
</evidence>
<proteinExistence type="inferred from homology"/>
<keyword evidence="14 23" id="KW-0406">Ion transport</keyword>
<dbReference type="GO" id="GO:0006813">
    <property type="term" value="P:potassium ion transport"/>
    <property type="evidence" value="ECO:0007669"/>
    <property type="project" value="UniProtKB-KW"/>
</dbReference>
<evidence type="ECO:0000256" key="13">
    <source>
        <dbReference type="ARBA" id="ARBA00023053"/>
    </source>
</evidence>
<keyword evidence="7" id="KW-0597">Phosphoprotein</keyword>
<evidence type="ECO:0000313" key="25">
    <source>
        <dbReference type="Ensembl" id="ENSSMRP00000014908.1"/>
    </source>
</evidence>
<keyword evidence="10" id="KW-0732">Signal</keyword>
<dbReference type="GO" id="GO:0006814">
    <property type="term" value="P:sodium ion transport"/>
    <property type="evidence" value="ECO:0007669"/>
    <property type="project" value="UniProtKB-KW"/>
</dbReference>
<evidence type="ECO:0000256" key="23">
    <source>
        <dbReference type="RuleBase" id="RU364131"/>
    </source>
</evidence>
<evidence type="ECO:0000256" key="19">
    <source>
        <dbReference type="ARBA" id="ARBA00023288"/>
    </source>
</evidence>
<keyword evidence="6" id="KW-0633">Potassium transport</keyword>
<dbReference type="PROSITE" id="PS01310">
    <property type="entry name" value="FXYD"/>
    <property type="match status" value="1"/>
</dbReference>
<dbReference type="InterPro" id="IPR047281">
    <property type="entry name" value="PLM"/>
</dbReference>
<evidence type="ECO:0000256" key="6">
    <source>
        <dbReference type="ARBA" id="ARBA00022538"/>
    </source>
</evidence>
<dbReference type="GO" id="GO:0030315">
    <property type="term" value="C:T-tubule"/>
    <property type="evidence" value="ECO:0007669"/>
    <property type="project" value="UniProtKB-SubCell"/>
</dbReference>
<comment type="caution">
    <text evidence="23">Lacks conserved residue(s) required for the propagation of feature annotation.</text>
</comment>
<organism evidence="25 26">
    <name type="scientific">Salvator merianae</name>
    <name type="common">Argentine black and white tegu</name>
    <name type="synonym">Tupinambis merianae</name>
    <dbReference type="NCBI Taxonomy" id="96440"/>
    <lineage>
        <taxon>Eukaryota</taxon>
        <taxon>Metazoa</taxon>
        <taxon>Chordata</taxon>
        <taxon>Craniata</taxon>
        <taxon>Vertebrata</taxon>
        <taxon>Euteleostomi</taxon>
        <taxon>Lepidosauria</taxon>
        <taxon>Squamata</taxon>
        <taxon>Bifurcata</taxon>
        <taxon>Unidentata</taxon>
        <taxon>Episquamata</taxon>
        <taxon>Laterata</taxon>
        <taxon>Teiioidea</taxon>
        <taxon>Teiidae</taxon>
        <taxon>Salvator</taxon>
    </lineage>
</organism>
<evidence type="ECO:0000256" key="15">
    <source>
        <dbReference type="ARBA" id="ARBA00023136"/>
    </source>
</evidence>
<evidence type="ECO:0000256" key="20">
    <source>
        <dbReference type="ARBA" id="ARBA00024012"/>
    </source>
</evidence>
<dbReference type="Proteomes" id="UP000694421">
    <property type="component" value="Unplaced"/>
</dbReference>
<dbReference type="GeneTree" id="ENSGT00940000153062"/>
<evidence type="ECO:0000256" key="17">
    <source>
        <dbReference type="ARBA" id="ARBA00023201"/>
    </source>
</evidence>
<evidence type="ECO:0000256" key="21">
    <source>
        <dbReference type="ARBA" id="ARBA00034690"/>
    </source>
</evidence>
<evidence type="ECO:0000256" key="22">
    <source>
        <dbReference type="ARBA" id="ARBA00045339"/>
    </source>
</evidence>
<comment type="similarity">
    <text evidence="3 23">Belongs to the FXYD family.</text>
</comment>
<dbReference type="CDD" id="cd20317">
    <property type="entry name" value="FXYD1"/>
    <property type="match status" value="1"/>
</dbReference>
<keyword evidence="15 23" id="KW-0472">Membrane</keyword>
<dbReference type="PANTHER" id="PTHR14132">
    <property type="entry name" value="SODIUM/POTASSIUM-TRANSPORTING ATPASE SUBUNIT GAMMA"/>
    <property type="match status" value="1"/>
</dbReference>
<evidence type="ECO:0000313" key="26">
    <source>
        <dbReference type="Proteomes" id="UP000694421"/>
    </source>
</evidence>
<keyword evidence="17" id="KW-0739">Sodium transport</keyword>
<reference evidence="25" key="1">
    <citation type="submission" date="2025-08" db="UniProtKB">
        <authorList>
            <consortium name="Ensembl"/>
        </authorList>
    </citation>
    <scope>IDENTIFICATION</scope>
</reference>
<evidence type="ECO:0000256" key="10">
    <source>
        <dbReference type="ARBA" id="ARBA00022729"/>
    </source>
</evidence>
<keyword evidence="12 23" id="KW-1133">Transmembrane helix</keyword>
<evidence type="ECO:0000256" key="3">
    <source>
        <dbReference type="ARBA" id="ARBA00005948"/>
    </source>
</evidence>
<comment type="subcellular location">
    <subcellularLocation>
        <location evidence="1">Apical cell membrane</location>
        <topology evidence="1">Single-pass type I membrane protein</topology>
    </subcellularLocation>
    <subcellularLocation>
        <location evidence="20">Cell membrane</location>
        <location evidence="20">Sarcolemma</location>
        <location evidence="20">T-tubule</location>
    </subcellularLocation>
    <subcellularLocation>
        <location evidence="21">Cell membrane</location>
        <location evidence="21">Sarcolemma</location>
        <topology evidence="21">Single-pass type I membrane protein</topology>
    </subcellularLocation>
    <subcellularLocation>
        <location evidence="2">Membrane</location>
        <location evidence="2">Caveola</location>
    </subcellularLocation>
</comment>
<feature type="transmembrane region" description="Helical" evidence="23">
    <location>
        <begin position="135"/>
        <end position="154"/>
    </location>
</feature>
<evidence type="ECO:0000256" key="14">
    <source>
        <dbReference type="ARBA" id="ARBA00023065"/>
    </source>
</evidence>
<sequence>TQSPLRQGFPTATPPDRRSAFPPFPSRSLGPAPAFLRPCLCCPTPTRVRVRPGLLLAPQLLEPGLLASCGGHTGWTCRGGRTLRGELPTRNRVARRGGGGPTEAQPVACARVSRFVRSREAFARLRKGLRAGKSIMDQWILLSLFGMLIGSAVAGPPKELPPDPFHYDYESLRIGGLVFAVVLFLLGILIVLSRHCRCKFNQQQRTGEPDEEEGTLRNSIRRLSTRMR</sequence>
<dbReference type="Gene3D" id="1.20.5.780">
    <property type="entry name" value="Single helix bin"/>
    <property type="match status" value="1"/>
</dbReference>
<keyword evidence="9 23" id="KW-0812">Transmembrane</keyword>
<evidence type="ECO:0000256" key="4">
    <source>
        <dbReference type="ARBA" id="ARBA00022448"/>
    </source>
</evidence>
<feature type="transmembrane region" description="Helical" evidence="23">
    <location>
        <begin position="174"/>
        <end position="192"/>
    </location>
</feature>
<keyword evidence="5" id="KW-1003">Cell membrane</keyword>
<keyword evidence="18" id="KW-0318">Glutathionylation</keyword>
<evidence type="ECO:0000256" key="1">
    <source>
        <dbReference type="ARBA" id="ARBA00004247"/>
    </source>
</evidence>
<evidence type="ECO:0000256" key="12">
    <source>
        <dbReference type="ARBA" id="ARBA00022989"/>
    </source>
</evidence>